<keyword evidence="4 6" id="KW-0472">Membrane</keyword>
<evidence type="ECO:0000256" key="5">
    <source>
        <dbReference type="SAM" id="MobiDB-lite"/>
    </source>
</evidence>
<evidence type="ECO:0000256" key="2">
    <source>
        <dbReference type="ARBA" id="ARBA00022692"/>
    </source>
</evidence>
<evidence type="ECO:0000313" key="7">
    <source>
        <dbReference type="EMBL" id="RMZ71693.1"/>
    </source>
</evidence>
<feature type="compositionally biased region" description="Acidic residues" evidence="5">
    <location>
        <begin position="962"/>
        <end position="977"/>
    </location>
</feature>
<keyword evidence="2 6" id="KW-0812">Transmembrane</keyword>
<dbReference type="OrthoDB" id="3595585at2759"/>
<comment type="subcellular location">
    <subcellularLocation>
        <location evidence="1">Membrane</location>
        <topology evidence="1">Single-pass membrane protein</topology>
    </subcellularLocation>
</comment>
<dbReference type="PANTHER" id="PTHR14296:SF3">
    <property type="entry name" value="DIKAR, ISOFORM F"/>
    <property type="match status" value="1"/>
</dbReference>
<dbReference type="GO" id="GO:0016020">
    <property type="term" value="C:membrane"/>
    <property type="evidence" value="ECO:0007669"/>
    <property type="project" value="UniProtKB-SubCell"/>
</dbReference>
<evidence type="ECO:0000256" key="6">
    <source>
        <dbReference type="SAM" id="Phobius"/>
    </source>
</evidence>
<feature type="compositionally biased region" description="Gly residues" evidence="5">
    <location>
        <begin position="1198"/>
        <end position="1207"/>
    </location>
</feature>
<feature type="compositionally biased region" description="Basic and acidic residues" evidence="5">
    <location>
        <begin position="703"/>
        <end position="734"/>
    </location>
</feature>
<feature type="compositionally biased region" description="Basic residues" evidence="5">
    <location>
        <begin position="735"/>
        <end position="750"/>
    </location>
</feature>
<dbReference type="InterPro" id="IPR012677">
    <property type="entry name" value="Nucleotide-bd_a/b_plait_sf"/>
</dbReference>
<feature type="region of interest" description="Disordered" evidence="5">
    <location>
        <begin position="1184"/>
        <end position="1207"/>
    </location>
</feature>
<keyword evidence="3 6" id="KW-1133">Transmembrane helix</keyword>
<name>A0A3M7MAX9_9PLEO</name>
<evidence type="ECO:0000256" key="3">
    <source>
        <dbReference type="ARBA" id="ARBA00022989"/>
    </source>
</evidence>
<feature type="transmembrane region" description="Helical" evidence="6">
    <location>
        <begin position="199"/>
        <end position="220"/>
    </location>
</feature>
<dbReference type="EMBL" id="KE747827">
    <property type="protein sequence ID" value="RMZ71693.1"/>
    <property type="molecule type" value="Genomic_DNA"/>
</dbReference>
<dbReference type="PANTHER" id="PTHR14296">
    <property type="entry name" value="REMODELING AND SPACING FACTOR 1"/>
    <property type="match status" value="1"/>
</dbReference>
<accession>A0A3M7MAX9</accession>
<dbReference type="Proteomes" id="UP000265663">
    <property type="component" value="Unassembled WGS sequence"/>
</dbReference>
<organism evidence="7 8">
    <name type="scientific">Pyrenophora seminiperda CCB06</name>
    <dbReference type="NCBI Taxonomy" id="1302712"/>
    <lineage>
        <taxon>Eukaryota</taxon>
        <taxon>Fungi</taxon>
        <taxon>Dikarya</taxon>
        <taxon>Ascomycota</taxon>
        <taxon>Pezizomycotina</taxon>
        <taxon>Dothideomycetes</taxon>
        <taxon>Pleosporomycetidae</taxon>
        <taxon>Pleosporales</taxon>
        <taxon>Pleosporineae</taxon>
        <taxon>Pleosporaceae</taxon>
        <taxon>Pyrenophora</taxon>
    </lineage>
</organism>
<dbReference type="GO" id="GO:0031213">
    <property type="term" value="C:RSF complex"/>
    <property type="evidence" value="ECO:0007669"/>
    <property type="project" value="InterPro"/>
</dbReference>
<dbReference type="Pfam" id="PF14880">
    <property type="entry name" value="COX14"/>
    <property type="match status" value="1"/>
</dbReference>
<sequence length="1207" mass="134099">MARGLRLDAKVTKVNKRQSDWVDHAIAYKRSRQNCVKAPFTWSKNKRTVCSGLAVLEVVGLATRCTTKVSSWRRRGRKSPRRTLVNQLLRIIESFNFLLRILTLFTTTFPFSWDNSPPTMSKSPQDSTRFTATGVWAHTRPGGRATTLQFADPAPPNETPQQKVKRLREAANRAKMAQVTRWDYMYLYGRMAADAAHRFTVLGLIFATGCVGVLAVFSIGDMIVYNRRRRNIYFAEEERAQAKILEAARNAVASGAASPAQAALVKGIAEEQEALEKKKAERKAPSRLLWWMHGDWKEDQAIAEQRKLTVEDLKRQESLGHSNLGITTAVQEARGNDMSFTSSTPVVGGPLDNTAEKAMHKVEEKSRGWFGWMSGGSNLYNAVTLCVCVPEPPLVCKRLGLQGIYLGVYIALNGFSASIFNQSPISFSCPAQPLVCRPVVPAHAACSEYLIWQSHFQTYLSPTLDPRSHTRPHKDNSLILGRISLEARRQDVLLFLASAETISKAELTVAVVARLPWLLGSSGRVKGYNGAVAETGTFAEGCSCYVGLLAVYEGKQLGQVLTGGERHGEGGEEGQEQEEEGGRSAHDECGSFRPLKVFAHIARKLHRRVARARVCDPMPAAQAPNTEEAQPESKTVRLHITPFRPDLLKVYLAPSILPSAQKISYHTVATFPERGFGYVELPEAEAQKIKKKLNGTTLRGTKVRIEMAKPEKRKARAEAEAEAAKKQDEAERPSKRAKKDKKEKKEKKRKEQGVLEGVELPDDRKVQRGWTGPATKHKKDRKEKDKKEKSDKEAKKERKHSKYTREPELLFKAKLTPVAATEVAHKDKKKDKKEKKEKNKSAAREVVVHEFEKNTKTPSFLKEPQVVVSKKPAVDYVDGQGWVDEDGVVVEPETGKAKARRALELVDAPSEAQKAWINGTANPATSTPKATNDQKKKKKKATPPPSSSESEDDESSVVSSSSEEDDSSDSESDDSEAESASASPPPASTPKSKKTPHTPKPTEESAEKEVHPLEALFKRAKPADGETITTPKKLTPINTSFTFFDNEAPLEPNGEPIEDDAPITPFTQRDIEWRGLRSAAPTPDTAAIGRRFSFDWRTNSQDIDDEDMGDLDPDAEQRLTLNTRANANAVGKKPLPLPGVMEEDEEDAVVAAAKEEKPESEFKKWFWENRGDLNRAWKKRRRDALKAKRHGENRKMTGGAGGGRRVV</sequence>
<keyword evidence="8" id="KW-1185">Reference proteome</keyword>
<dbReference type="AlphaFoldDB" id="A0A3M7MAX9"/>
<dbReference type="Gene3D" id="3.30.70.330">
    <property type="match status" value="1"/>
</dbReference>
<evidence type="ECO:0000256" key="1">
    <source>
        <dbReference type="ARBA" id="ARBA00004167"/>
    </source>
</evidence>
<feature type="region of interest" description="Disordered" evidence="5">
    <location>
        <begin position="701"/>
        <end position="850"/>
    </location>
</feature>
<feature type="compositionally biased region" description="Basic and acidic residues" evidence="5">
    <location>
        <begin position="834"/>
        <end position="850"/>
    </location>
</feature>
<dbReference type="GO" id="GO:0003676">
    <property type="term" value="F:nucleic acid binding"/>
    <property type="evidence" value="ECO:0007669"/>
    <property type="project" value="InterPro"/>
</dbReference>
<feature type="compositionally biased region" description="Basic and acidic residues" evidence="5">
    <location>
        <begin position="782"/>
        <end position="796"/>
    </location>
</feature>
<feature type="region of interest" description="Disordered" evidence="5">
    <location>
        <begin position="908"/>
        <end position="1034"/>
    </location>
</feature>
<dbReference type="GO" id="GO:0006355">
    <property type="term" value="P:regulation of DNA-templated transcription"/>
    <property type="evidence" value="ECO:0007669"/>
    <property type="project" value="InterPro"/>
</dbReference>
<feature type="region of interest" description="Disordered" evidence="5">
    <location>
        <begin position="1044"/>
        <end position="1063"/>
    </location>
</feature>
<protein>
    <submittedName>
        <fullName evidence="7">Suppressor srp40</fullName>
    </submittedName>
</protein>
<reference evidence="7 8" key="1">
    <citation type="journal article" date="2014" name="PLoS ONE">
        <title>De novo Genome Assembly of the Fungal Plant Pathogen Pyrenophora semeniperda.</title>
        <authorList>
            <person name="Soliai M.M."/>
            <person name="Meyer S.E."/>
            <person name="Udall J.A."/>
            <person name="Elzinga D.E."/>
            <person name="Hermansen R.A."/>
            <person name="Bodily P.M."/>
            <person name="Hart A.A."/>
            <person name="Coleman C.E."/>
        </authorList>
    </citation>
    <scope>NUCLEOTIDE SEQUENCE [LARGE SCALE GENOMIC DNA]</scope>
    <source>
        <strain evidence="7 8">CCB06</strain>
        <tissue evidence="7">Mycelium</tissue>
    </source>
</reference>
<feature type="compositionally biased region" description="Polar residues" evidence="5">
    <location>
        <begin position="919"/>
        <end position="931"/>
    </location>
</feature>
<gene>
    <name evidence="7" type="ORF">GMOD_00006835</name>
</gene>
<dbReference type="SUPFAM" id="SSF54928">
    <property type="entry name" value="RNA-binding domain, RBD"/>
    <property type="match status" value="1"/>
</dbReference>
<dbReference type="InterPro" id="IPR028938">
    <property type="entry name" value="Rsf1-like"/>
</dbReference>
<feature type="region of interest" description="Disordered" evidence="5">
    <location>
        <begin position="562"/>
        <end position="587"/>
    </location>
</feature>
<feature type="compositionally biased region" description="Basic and acidic residues" evidence="5">
    <location>
        <begin position="1000"/>
        <end position="1012"/>
    </location>
</feature>
<dbReference type="InterPro" id="IPR035979">
    <property type="entry name" value="RBD_domain_sf"/>
</dbReference>
<evidence type="ECO:0000256" key="4">
    <source>
        <dbReference type="ARBA" id="ARBA00023136"/>
    </source>
</evidence>
<evidence type="ECO:0000313" key="8">
    <source>
        <dbReference type="Proteomes" id="UP000265663"/>
    </source>
</evidence>
<feature type="region of interest" description="Disordered" evidence="5">
    <location>
        <begin position="1130"/>
        <end position="1150"/>
    </location>
</feature>
<proteinExistence type="predicted"/>
<dbReference type="InterPro" id="IPR029208">
    <property type="entry name" value="COX14"/>
</dbReference>